<evidence type="ECO:0000256" key="1">
    <source>
        <dbReference type="ARBA" id="ARBA00004442"/>
    </source>
</evidence>
<keyword evidence="5" id="KW-0998">Cell outer membrane</keyword>
<dbReference type="InterPro" id="IPR033985">
    <property type="entry name" value="SusD-like_N"/>
</dbReference>
<evidence type="ECO:0000313" key="8">
    <source>
        <dbReference type="EMBL" id="GMQ30659.1"/>
    </source>
</evidence>
<dbReference type="Gene3D" id="1.25.40.390">
    <property type="match status" value="1"/>
</dbReference>
<accession>A0ABQ6PRP8</accession>
<protein>
    <submittedName>
        <fullName evidence="8">RagB/SusD family nutrient uptake outer membrane protein</fullName>
    </submittedName>
</protein>
<keyword evidence="3" id="KW-0732">Signal</keyword>
<keyword evidence="9" id="KW-1185">Reference proteome</keyword>
<comment type="similarity">
    <text evidence="2">Belongs to the SusD family.</text>
</comment>
<evidence type="ECO:0000256" key="3">
    <source>
        <dbReference type="ARBA" id="ARBA00022729"/>
    </source>
</evidence>
<evidence type="ECO:0000256" key="5">
    <source>
        <dbReference type="ARBA" id="ARBA00023237"/>
    </source>
</evidence>
<dbReference type="Proteomes" id="UP001338309">
    <property type="component" value="Unassembled WGS sequence"/>
</dbReference>
<comment type="subcellular location">
    <subcellularLocation>
        <location evidence="1">Cell outer membrane</location>
    </subcellularLocation>
</comment>
<reference evidence="8 9" key="1">
    <citation type="submission" date="2023-08" db="EMBL/GenBank/DDBJ databases">
        <title>Draft genome sequence of Algoriphagus confluentis.</title>
        <authorList>
            <person name="Takatani N."/>
            <person name="Hosokawa M."/>
            <person name="Sawabe T."/>
        </authorList>
    </citation>
    <scope>NUCLEOTIDE SEQUENCE [LARGE SCALE GENOMIC DNA]</scope>
    <source>
        <strain evidence="8 9">NBRC 111222</strain>
    </source>
</reference>
<organism evidence="8 9">
    <name type="scientific">Algoriphagus confluentis</name>
    <dbReference type="NCBI Taxonomy" id="1697556"/>
    <lineage>
        <taxon>Bacteria</taxon>
        <taxon>Pseudomonadati</taxon>
        <taxon>Bacteroidota</taxon>
        <taxon>Cytophagia</taxon>
        <taxon>Cytophagales</taxon>
        <taxon>Cyclobacteriaceae</taxon>
        <taxon>Algoriphagus</taxon>
    </lineage>
</organism>
<dbReference type="SUPFAM" id="SSF48452">
    <property type="entry name" value="TPR-like"/>
    <property type="match status" value="1"/>
</dbReference>
<gene>
    <name evidence="8" type="ORF">Aconfl_33020</name>
</gene>
<evidence type="ECO:0000259" key="7">
    <source>
        <dbReference type="Pfam" id="PF14322"/>
    </source>
</evidence>
<evidence type="ECO:0000259" key="6">
    <source>
        <dbReference type="Pfam" id="PF07980"/>
    </source>
</evidence>
<dbReference type="InterPro" id="IPR012944">
    <property type="entry name" value="SusD_RagB_dom"/>
</dbReference>
<dbReference type="Pfam" id="PF07980">
    <property type="entry name" value="SusD_RagB"/>
    <property type="match status" value="1"/>
</dbReference>
<dbReference type="Pfam" id="PF14322">
    <property type="entry name" value="SusD-like_3"/>
    <property type="match status" value="1"/>
</dbReference>
<evidence type="ECO:0000256" key="4">
    <source>
        <dbReference type="ARBA" id="ARBA00023136"/>
    </source>
</evidence>
<dbReference type="InterPro" id="IPR011990">
    <property type="entry name" value="TPR-like_helical_dom_sf"/>
</dbReference>
<evidence type="ECO:0000313" key="9">
    <source>
        <dbReference type="Proteomes" id="UP001338309"/>
    </source>
</evidence>
<dbReference type="EMBL" id="BTPD01000011">
    <property type="protein sequence ID" value="GMQ30659.1"/>
    <property type="molecule type" value="Genomic_DNA"/>
</dbReference>
<feature type="domain" description="RagB/SusD" evidence="6">
    <location>
        <begin position="333"/>
        <end position="445"/>
    </location>
</feature>
<proteinExistence type="inferred from homology"/>
<feature type="domain" description="SusD-like N-terminal" evidence="7">
    <location>
        <begin position="93"/>
        <end position="221"/>
    </location>
</feature>
<evidence type="ECO:0000256" key="2">
    <source>
        <dbReference type="ARBA" id="ARBA00006275"/>
    </source>
</evidence>
<name>A0ABQ6PRP8_9BACT</name>
<sequence>MKNHILIKLGIMSIILLWGCSGFLDERPNKGILIPTTEQDIRALLDNDSELNLVPGFGLLSSDDLVITDGGWASLRTEEEQNAYLWREEIWPITGGADWSRIYRVIFIANVVLDQIEKLQETPELRKMRAEALFHRAHAHYMLAQLFSPAYFQGINDQEPGIPLRLNSEILERSPRVPLSSYYESIFSDLEQAFNSLPVLDPIKTRPSQLAVKALEARVYLTIGNYGLAEAAADWVLSRPEVSLLSYSDLNPNAAYPFEKYNEEVIFHTVLISAGFSGVSNIQVWVNPELMEKYEEGDLRRTLYTQLRPNGGYTFKGQYSGNFSRFGGLALDEIYLIKAECLARRNQLPEAESIMNQLLATRYSPDEYVPIQNNSSQDALQWILEEKRKSLVYRGINWIDLRRLNAEPEFQRTLTRQINGESVTLRPLSKKYVLPIPDNELALNPIAQTDRRD</sequence>
<comment type="caution">
    <text evidence="8">The sequence shown here is derived from an EMBL/GenBank/DDBJ whole genome shotgun (WGS) entry which is preliminary data.</text>
</comment>
<keyword evidence="4" id="KW-0472">Membrane</keyword>